<evidence type="ECO:0000313" key="1">
    <source>
        <dbReference type="EMBL" id="MCH4296704.1"/>
    </source>
</evidence>
<dbReference type="Proteomes" id="UP001297581">
    <property type="component" value="Unassembled WGS sequence"/>
</dbReference>
<accession>A0AAJ1F021</accession>
<organism evidence="1 2">
    <name type="scientific">Shewanella zhuhaiensis</name>
    <dbReference type="NCBI Taxonomy" id="2919576"/>
    <lineage>
        <taxon>Bacteria</taxon>
        <taxon>Pseudomonadati</taxon>
        <taxon>Pseudomonadota</taxon>
        <taxon>Gammaproteobacteria</taxon>
        <taxon>Alteromonadales</taxon>
        <taxon>Shewanellaceae</taxon>
        <taxon>Shewanella</taxon>
    </lineage>
</organism>
<dbReference type="EMBL" id="JAKUDL010000014">
    <property type="protein sequence ID" value="MCH4296704.1"/>
    <property type="molecule type" value="Genomic_DNA"/>
</dbReference>
<name>A0AAJ1F021_9GAMM</name>
<dbReference type="AlphaFoldDB" id="A0AAJ1F021"/>
<protein>
    <submittedName>
        <fullName evidence="1">Uncharacterized protein</fullName>
    </submittedName>
</protein>
<gene>
    <name evidence="1" type="ORF">MJ923_20580</name>
</gene>
<reference evidence="1 2" key="1">
    <citation type="submission" date="2022-02" db="EMBL/GenBank/DDBJ databases">
        <title>The genome sequence of Shewanella sp. 3B26.</title>
        <authorList>
            <person name="Du J."/>
        </authorList>
    </citation>
    <scope>NUCLEOTIDE SEQUENCE [LARGE SCALE GENOMIC DNA]</scope>
    <source>
        <strain evidence="1 2">3B26</strain>
    </source>
</reference>
<dbReference type="RefSeq" id="WP_240592661.1">
    <property type="nucleotide sequence ID" value="NZ_JAKUDL010000014.1"/>
</dbReference>
<keyword evidence="2" id="KW-1185">Reference proteome</keyword>
<sequence length="153" mass="17187">MNIKIETTEIMKIDFNENVVTVLPVSSNECDLHNYSSTALSFWKYARRDIDIELLTEPKTLVEQRSGEWFGPMILITSSLLSGNGALVSVLCGVVSNYLTDFFKGKSEEPVVKLKVLYKETKSSKTTEISYEGDIQGIEKLEQSILEVVKKGQ</sequence>
<proteinExistence type="predicted"/>
<evidence type="ECO:0000313" key="2">
    <source>
        <dbReference type="Proteomes" id="UP001297581"/>
    </source>
</evidence>
<comment type="caution">
    <text evidence="1">The sequence shown here is derived from an EMBL/GenBank/DDBJ whole genome shotgun (WGS) entry which is preliminary data.</text>
</comment>